<accession>A0ABR3GXL8</accession>
<evidence type="ECO:0000313" key="3">
    <source>
        <dbReference type="Proteomes" id="UP001447188"/>
    </source>
</evidence>
<feature type="region of interest" description="Disordered" evidence="1">
    <location>
        <begin position="408"/>
        <end position="427"/>
    </location>
</feature>
<feature type="region of interest" description="Disordered" evidence="1">
    <location>
        <begin position="130"/>
        <end position="153"/>
    </location>
</feature>
<keyword evidence="3" id="KW-1185">Reference proteome</keyword>
<proteinExistence type="predicted"/>
<protein>
    <submittedName>
        <fullName evidence="2">Uncharacterized protein</fullName>
    </submittedName>
</protein>
<dbReference type="Proteomes" id="UP001447188">
    <property type="component" value="Unassembled WGS sequence"/>
</dbReference>
<evidence type="ECO:0000256" key="1">
    <source>
        <dbReference type="SAM" id="MobiDB-lite"/>
    </source>
</evidence>
<comment type="caution">
    <text evidence="2">The sequence shown here is derived from an EMBL/GenBank/DDBJ whole genome shotgun (WGS) entry which is preliminary data.</text>
</comment>
<organism evidence="2 3">
    <name type="scientific">Discina gigas</name>
    <dbReference type="NCBI Taxonomy" id="1032678"/>
    <lineage>
        <taxon>Eukaryota</taxon>
        <taxon>Fungi</taxon>
        <taxon>Dikarya</taxon>
        <taxon>Ascomycota</taxon>
        <taxon>Pezizomycotina</taxon>
        <taxon>Pezizomycetes</taxon>
        <taxon>Pezizales</taxon>
        <taxon>Discinaceae</taxon>
        <taxon>Discina</taxon>
    </lineage>
</organism>
<reference evidence="2 3" key="1">
    <citation type="submission" date="2024-02" db="EMBL/GenBank/DDBJ databases">
        <title>Discinaceae phylogenomics.</title>
        <authorList>
            <person name="Dirks A.C."/>
            <person name="James T.Y."/>
        </authorList>
    </citation>
    <scope>NUCLEOTIDE SEQUENCE [LARGE SCALE GENOMIC DNA]</scope>
    <source>
        <strain evidence="2 3">ACD0624</strain>
    </source>
</reference>
<gene>
    <name evidence="2" type="ORF">Q9L58_000312</name>
</gene>
<dbReference type="EMBL" id="JBBBZM010000002">
    <property type="protein sequence ID" value="KAL0640642.1"/>
    <property type="molecule type" value="Genomic_DNA"/>
</dbReference>
<sequence length="493" mass="56386">MDKAHLQGLFADDWSLAGRFPLLGQFARSDGLRVPADLGPFLREFYEYFVLLLSKSKQQVENLALHRGGDTPPSARTLRVQVRQADYLIGDLHYFVWSSDFFAWYISQCQCVTISFRYIELLKRPNPTPKLEREVGVDERDDCEDEAMPNRNSTSTIEAGQVEDDEGEMGDFPTEFETNKDLIKSLHPQHGLAYKCFNWLRLVTSNIHHAAWLKRKSPDIAMKLNFQVIKYPMSDRIMKPWEETIAEIAGDEGLEKKMIGALRAKADGNKKFRPFLPNGPGLKFLGRAHCEAVLACLHSLAKRNQNINWVGVPQEVMDLLKTTYSIVAPSKRCCPVCATLIALLSREDGAPTLQTFTKHNFIFPTALPFGLPESIRQQLIVEYKQRLRKALNAIVFVRSSSGLSIQSQPLSAESSDEADPATKLAQTNDSNMERWLNGWICEYEPQRKEQWDELQTQQPEDWAIYRTEMRSQGRLWDGYTVPEYVFREEEVVG</sequence>
<name>A0ABR3GXL8_9PEZI</name>
<evidence type="ECO:0000313" key="2">
    <source>
        <dbReference type="EMBL" id="KAL0640642.1"/>
    </source>
</evidence>